<comment type="caution">
    <text evidence="2">The sequence shown here is derived from an EMBL/GenBank/DDBJ whole genome shotgun (WGS) entry which is preliminary data.</text>
</comment>
<gene>
    <name evidence="2" type="ORF">PPROV_000738800</name>
</gene>
<dbReference type="PANTHER" id="PTHR46694:SF1">
    <property type="entry name" value="AT-RICH INTERACTIVE DOMAIN-CONTAINING PROTEIN 4"/>
    <property type="match status" value="1"/>
</dbReference>
<evidence type="ECO:0000256" key="1">
    <source>
        <dbReference type="SAM" id="MobiDB-lite"/>
    </source>
</evidence>
<protein>
    <submittedName>
        <fullName evidence="2">Uncharacterized protein</fullName>
    </submittedName>
</protein>
<dbReference type="InterPro" id="IPR042293">
    <property type="entry name" value="ARID4"/>
</dbReference>
<dbReference type="EMBL" id="BNJQ01000021">
    <property type="protein sequence ID" value="GHP08651.1"/>
    <property type="molecule type" value="Genomic_DNA"/>
</dbReference>
<proteinExistence type="predicted"/>
<organism evidence="2 3">
    <name type="scientific">Pycnococcus provasolii</name>
    <dbReference type="NCBI Taxonomy" id="41880"/>
    <lineage>
        <taxon>Eukaryota</taxon>
        <taxon>Viridiplantae</taxon>
        <taxon>Chlorophyta</taxon>
        <taxon>Pseudoscourfieldiophyceae</taxon>
        <taxon>Pseudoscourfieldiales</taxon>
        <taxon>Pycnococcaceae</taxon>
        <taxon>Pycnococcus</taxon>
    </lineage>
</organism>
<sequence>MRVPSRALRVLAVHCTSPAAASNDDPSTVHTPTSLGGAFAELAAAHAAGSISLSFIQHASADDVATAMTTVKPNVVYIGTKCMPLTSGLPQMNLKSASDPSAAIAAVQQKVSTPQLGRVAPEAFASHFSKNTDVVYLDVAASDMQGALLRLQGVPNVVCWQQQLGAPPTRAAAHFAKAFFAALTEAETAPSMAAQEAYVFAHAATLAHGTAPPYPVLLAGTHDAPARLGELLRGASSVAVPPHFTPAEVKAAESMKVANLVGGREVHTLICGTTQVKLPSANKEGSAENLTFAAPKMHRLAQALRSLLVLECRSVRVLSCEDLPVREITAVEGVTSPPPKGHVALLCEVALGPSVAPLDTAAAATSPSPASAAPGTEEEAAAAAAGAATAAAAASTSSAAPLAPLVAAATASRRFSVVLTGPKTAMKHGAGLEVAQHAIRLALCDDAVGLEVASAPPGHFGPSPPPSGSTLMTDAKASVPAMMQLARRSRAVAGGCPLLECVLTTSSMQLEILRRLAFSARYRGLVAAGVASVGHSVVEGFDRASVKHYHAVGRVTPLPEPSAGKPADKSQLPADAQPYLDAVAVLPDGTQMVGKKRARDEDEAALKGET</sequence>
<dbReference type="AlphaFoldDB" id="A0A830HT38"/>
<accession>A0A830HT38</accession>
<keyword evidence="3" id="KW-1185">Reference proteome</keyword>
<dbReference type="Proteomes" id="UP000660262">
    <property type="component" value="Unassembled WGS sequence"/>
</dbReference>
<name>A0A830HT38_9CHLO</name>
<dbReference type="PANTHER" id="PTHR46694">
    <property type="entry name" value="AT-RICH INTERACTIVE DOMAIN-CONTAINING PROTEIN 4"/>
    <property type="match status" value="1"/>
</dbReference>
<feature type="compositionally biased region" description="Basic and acidic residues" evidence="1">
    <location>
        <begin position="598"/>
        <end position="610"/>
    </location>
</feature>
<feature type="region of interest" description="Disordered" evidence="1">
    <location>
        <begin position="591"/>
        <end position="610"/>
    </location>
</feature>
<evidence type="ECO:0000313" key="2">
    <source>
        <dbReference type="EMBL" id="GHP08651.1"/>
    </source>
</evidence>
<evidence type="ECO:0000313" key="3">
    <source>
        <dbReference type="Proteomes" id="UP000660262"/>
    </source>
</evidence>
<reference evidence="2" key="1">
    <citation type="submission" date="2020-10" db="EMBL/GenBank/DDBJ databases">
        <title>Unveiling of a novel bifunctional photoreceptor, Dualchrome1, isolated from a cosmopolitan green alga.</title>
        <authorList>
            <person name="Suzuki S."/>
            <person name="Kawachi M."/>
        </authorList>
    </citation>
    <scope>NUCLEOTIDE SEQUENCE</scope>
    <source>
        <strain evidence="2">NIES 2893</strain>
    </source>
</reference>